<dbReference type="AlphaFoldDB" id="A0A517ZS06"/>
<name>A0A517ZS06_9PLAN</name>
<dbReference type="KEGG" id="sdyn:Mal52_37610"/>
<gene>
    <name evidence="1" type="ORF">Mal52_37610</name>
</gene>
<accession>A0A517ZS06</accession>
<dbReference type="Proteomes" id="UP000319383">
    <property type="component" value="Chromosome"/>
</dbReference>
<keyword evidence="2" id="KW-1185">Reference proteome</keyword>
<evidence type="ECO:0000313" key="1">
    <source>
        <dbReference type="EMBL" id="QDU45269.1"/>
    </source>
</evidence>
<organism evidence="1 2">
    <name type="scientific">Symmachiella dynata</name>
    <dbReference type="NCBI Taxonomy" id="2527995"/>
    <lineage>
        <taxon>Bacteria</taxon>
        <taxon>Pseudomonadati</taxon>
        <taxon>Planctomycetota</taxon>
        <taxon>Planctomycetia</taxon>
        <taxon>Planctomycetales</taxon>
        <taxon>Planctomycetaceae</taxon>
        <taxon>Symmachiella</taxon>
    </lineage>
</organism>
<sequence>MNSYLSDFKKISTAMNAMTFQSDAEISYDLLSDALWWTDERPPLTNFRPRDFWCLRFVFRYRTSVILNDIDEDYEDYWNEALIRFPNWAGFHESRCSPNRELAEIYRQMEAGGMQSFGEIGGRDV</sequence>
<proteinExistence type="predicted"/>
<reference evidence="1 2" key="1">
    <citation type="submission" date="2019-02" db="EMBL/GenBank/DDBJ databases">
        <title>Deep-cultivation of Planctomycetes and their phenomic and genomic characterization uncovers novel biology.</title>
        <authorList>
            <person name="Wiegand S."/>
            <person name="Jogler M."/>
            <person name="Boedeker C."/>
            <person name="Pinto D."/>
            <person name="Vollmers J."/>
            <person name="Rivas-Marin E."/>
            <person name="Kohn T."/>
            <person name="Peeters S.H."/>
            <person name="Heuer A."/>
            <person name="Rast P."/>
            <person name="Oberbeckmann S."/>
            <person name="Bunk B."/>
            <person name="Jeske O."/>
            <person name="Meyerdierks A."/>
            <person name="Storesund J.E."/>
            <person name="Kallscheuer N."/>
            <person name="Luecker S."/>
            <person name="Lage O.M."/>
            <person name="Pohl T."/>
            <person name="Merkel B.J."/>
            <person name="Hornburger P."/>
            <person name="Mueller R.-W."/>
            <person name="Bruemmer F."/>
            <person name="Labrenz M."/>
            <person name="Spormann A.M."/>
            <person name="Op den Camp H."/>
            <person name="Overmann J."/>
            <person name="Amann R."/>
            <person name="Jetten M.S.M."/>
            <person name="Mascher T."/>
            <person name="Medema M.H."/>
            <person name="Devos D.P."/>
            <person name="Kaster A.-K."/>
            <person name="Ovreas L."/>
            <person name="Rohde M."/>
            <person name="Galperin M.Y."/>
            <person name="Jogler C."/>
        </authorList>
    </citation>
    <scope>NUCLEOTIDE SEQUENCE [LARGE SCALE GENOMIC DNA]</scope>
    <source>
        <strain evidence="1 2">Mal52</strain>
    </source>
</reference>
<evidence type="ECO:0000313" key="2">
    <source>
        <dbReference type="Proteomes" id="UP000319383"/>
    </source>
</evidence>
<dbReference type="EMBL" id="CP036276">
    <property type="protein sequence ID" value="QDU45269.1"/>
    <property type="molecule type" value="Genomic_DNA"/>
</dbReference>
<protein>
    <submittedName>
        <fullName evidence="1">Uncharacterized protein</fullName>
    </submittedName>
</protein>